<organism evidence="1 2">
    <name type="scientific">Leptidea sinapis</name>
    <dbReference type="NCBI Taxonomy" id="189913"/>
    <lineage>
        <taxon>Eukaryota</taxon>
        <taxon>Metazoa</taxon>
        <taxon>Ecdysozoa</taxon>
        <taxon>Arthropoda</taxon>
        <taxon>Hexapoda</taxon>
        <taxon>Insecta</taxon>
        <taxon>Pterygota</taxon>
        <taxon>Neoptera</taxon>
        <taxon>Endopterygota</taxon>
        <taxon>Lepidoptera</taxon>
        <taxon>Glossata</taxon>
        <taxon>Ditrysia</taxon>
        <taxon>Papilionoidea</taxon>
        <taxon>Pieridae</taxon>
        <taxon>Dismorphiinae</taxon>
        <taxon>Leptidea</taxon>
    </lineage>
</organism>
<evidence type="ECO:0000313" key="2">
    <source>
        <dbReference type="Proteomes" id="UP000324832"/>
    </source>
</evidence>
<dbReference type="Proteomes" id="UP000324832">
    <property type="component" value="Unassembled WGS sequence"/>
</dbReference>
<reference evidence="1 2" key="1">
    <citation type="submission" date="2017-07" db="EMBL/GenBank/DDBJ databases">
        <authorList>
            <person name="Talla V."/>
            <person name="Backstrom N."/>
        </authorList>
    </citation>
    <scope>NUCLEOTIDE SEQUENCE [LARGE SCALE GENOMIC DNA]</scope>
</reference>
<sequence length="93" mass="10805">MLRFPVKSSSLSDLTETVLTKDKPIHVTRNRKAEPVLEAIETLTADMNSQFKKMREQFTSKFDELKMEMVSRDAVNEIKFEELATKVEDLQKI</sequence>
<dbReference type="EMBL" id="FZQP02007069">
    <property type="protein sequence ID" value="VVD06070.1"/>
    <property type="molecule type" value="Genomic_DNA"/>
</dbReference>
<name>A0A5E4R6S7_9NEOP</name>
<dbReference type="AlphaFoldDB" id="A0A5E4R6S7"/>
<keyword evidence="2" id="KW-1185">Reference proteome</keyword>
<gene>
    <name evidence="1" type="ORF">LSINAPIS_LOCUS15495</name>
</gene>
<evidence type="ECO:0000313" key="1">
    <source>
        <dbReference type="EMBL" id="VVD06070.1"/>
    </source>
</evidence>
<accession>A0A5E4R6S7</accession>
<protein>
    <submittedName>
        <fullName evidence="1">Uncharacterized protein</fullName>
    </submittedName>
</protein>
<proteinExistence type="predicted"/>